<evidence type="ECO:0000256" key="4">
    <source>
        <dbReference type="ARBA" id="ARBA00023289"/>
    </source>
</evidence>
<dbReference type="STRING" id="36166.T1GX58"/>
<dbReference type="InterPro" id="IPR027417">
    <property type="entry name" value="P-loop_NTPase"/>
</dbReference>
<sequence length="145" mass="16709">MGHRWTRKVPYNYHLILPRSNGNNAVYDITNEKSFENIVKWLRNIDEHANEDVEKMILGNKCDMDEKRIVSKDRGESIAREHGIRFMETSAKANVNIEKAFCELAEAILDKTSGREPAENTERIAFDRRGTGQEKQASYKNCCST</sequence>
<dbReference type="InterPro" id="IPR001806">
    <property type="entry name" value="Small_GTPase"/>
</dbReference>
<dbReference type="EnsemblMetazoa" id="MESCA008400-RA">
    <property type="protein sequence ID" value="MESCA008400-PA"/>
    <property type="gene ID" value="MESCA008400"/>
</dbReference>
<keyword evidence="2" id="KW-0547">Nucleotide-binding</keyword>
<protein>
    <recommendedName>
        <fullName evidence="8">Ras-related protein Rab-10</fullName>
    </recommendedName>
</protein>
<evidence type="ECO:0000313" key="6">
    <source>
        <dbReference type="EnsemblMetazoa" id="MESCA008400-PA"/>
    </source>
</evidence>
<accession>T1GX58</accession>
<dbReference type="GO" id="GO:0005525">
    <property type="term" value="F:GTP binding"/>
    <property type="evidence" value="ECO:0007669"/>
    <property type="project" value="UniProtKB-KW"/>
</dbReference>
<dbReference type="SMART" id="SM00175">
    <property type="entry name" value="RAB"/>
    <property type="match status" value="1"/>
</dbReference>
<keyword evidence="7" id="KW-1185">Reference proteome</keyword>
<dbReference type="EMBL" id="CAQQ02185732">
    <property type="status" value="NOT_ANNOTATED_CDS"/>
    <property type="molecule type" value="Genomic_DNA"/>
</dbReference>
<comment type="similarity">
    <text evidence="1">Belongs to the small GTPase superfamily. Rab family.</text>
</comment>
<dbReference type="SUPFAM" id="SSF52540">
    <property type="entry name" value="P-loop containing nucleoside triphosphate hydrolases"/>
    <property type="match status" value="1"/>
</dbReference>
<dbReference type="HOGENOM" id="CLU_041217_10_7_1"/>
<evidence type="ECO:0000313" key="7">
    <source>
        <dbReference type="Proteomes" id="UP000015102"/>
    </source>
</evidence>
<feature type="region of interest" description="Disordered" evidence="5">
    <location>
        <begin position="113"/>
        <end position="132"/>
    </location>
</feature>
<dbReference type="Pfam" id="PF00071">
    <property type="entry name" value="Ras"/>
    <property type="match status" value="1"/>
</dbReference>
<reference evidence="7" key="1">
    <citation type="submission" date="2013-02" db="EMBL/GenBank/DDBJ databases">
        <authorList>
            <person name="Hughes D."/>
        </authorList>
    </citation>
    <scope>NUCLEOTIDE SEQUENCE</scope>
    <source>
        <strain>Durham</strain>
        <strain evidence="7">NC isolate 2 -- Noor lab</strain>
    </source>
</reference>
<evidence type="ECO:0000256" key="1">
    <source>
        <dbReference type="ARBA" id="ARBA00006270"/>
    </source>
</evidence>
<dbReference type="PRINTS" id="PR00449">
    <property type="entry name" value="RASTRNSFRMNG"/>
</dbReference>
<organism evidence="6 7">
    <name type="scientific">Megaselia scalaris</name>
    <name type="common">Humpbacked fly</name>
    <name type="synonym">Phora scalaris</name>
    <dbReference type="NCBI Taxonomy" id="36166"/>
    <lineage>
        <taxon>Eukaryota</taxon>
        <taxon>Metazoa</taxon>
        <taxon>Ecdysozoa</taxon>
        <taxon>Arthropoda</taxon>
        <taxon>Hexapoda</taxon>
        <taxon>Insecta</taxon>
        <taxon>Pterygota</taxon>
        <taxon>Neoptera</taxon>
        <taxon>Endopterygota</taxon>
        <taxon>Diptera</taxon>
        <taxon>Brachycera</taxon>
        <taxon>Muscomorpha</taxon>
        <taxon>Platypezoidea</taxon>
        <taxon>Phoridae</taxon>
        <taxon>Megaseliini</taxon>
        <taxon>Megaselia</taxon>
    </lineage>
</organism>
<dbReference type="GO" id="GO:0003924">
    <property type="term" value="F:GTPase activity"/>
    <property type="evidence" value="ECO:0007669"/>
    <property type="project" value="InterPro"/>
</dbReference>
<dbReference type="PROSITE" id="PS51419">
    <property type="entry name" value="RAB"/>
    <property type="match status" value="1"/>
</dbReference>
<dbReference type="PANTHER" id="PTHR47980">
    <property type="entry name" value="LD44762P"/>
    <property type="match status" value="1"/>
</dbReference>
<evidence type="ECO:0008006" key="8">
    <source>
        <dbReference type="Google" id="ProtNLM"/>
    </source>
</evidence>
<dbReference type="PROSITE" id="PS51421">
    <property type="entry name" value="RAS"/>
    <property type="match status" value="1"/>
</dbReference>
<dbReference type="Proteomes" id="UP000015102">
    <property type="component" value="Unassembled WGS sequence"/>
</dbReference>
<evidence type="ECO:0000256" key="5">
    <source>
        <dbReference type="SAM" id="MobiDB-lite"/>
    </source>
</evidence>
<name>T1GX58_MEGSC</name>
<evidence type="ECO:0000256" key="2">
    <source>
        <dbReference type="ARBA" id="ARBA00022741"/>
    </source>
</evidence>
<dbReference type="OMA" id="QHANEDV"/>
<keyword evidence="4" id="KW-0636">Prenylation</keyword>
<dbReference type="Gene3D" id="3.40.50.300">
    <property type="entry name" value="P-loop containing nucleotide triphosphate hydrolases"/>
    <property type="match status" value="1"/>
</dbReference>
<proteinExistence type="inferred from homology"/>
<keyword evidence="4" id="KW-0449">Lipoprotein</keyword>
<keyword evidence="3" id="KW-0342">GTP-binding</keyword>
<reference evidence="6" key="2">
    <citation type="submission" date="2015-06" db="UniProtKB">
        <authorList>
            <consortium name="EnsemblMetazoa"/>
        </authorList>
    </citation>
    <scope>IDENTIFICATION</scope>
</reference>
<dbReference type="FunFam" id="3.40.50.300:FF:001447">
    <property type="entry name" value="Ras-related protein Rab-1B"/>
    <property type="match status" value="1"/>
</dbReference>
<dbReference type="SMART" id="SM00173">
    <property type="entry name" value="RAS"/>
    <property type="match status" value="1"/>
</dbReference>
<dbReference type="AlphaFoldDB" id="T1GX58"/>
<dbReference type="InterPro" id="IPR050305">
    <property type="entry name" value="Small_GTPase_Rab"/>
</dbReference>
<evidence type="ECO:0000256" key="3">
    <source>
        <dbReference type="ARBA" id="ARBA00023134"/>
    </source>
</evidence>